<name>A0A1I7YZS8_9BILA</name>
<dbReference type="AlphaFoldDB" id="A0A1I7YZS8"/>
<evidence type="ECO:0000313" key="2">
    <source>
        <dbReference type="WBParaSite" id="L893_g21370.t1"/>
    </source>
</evidence>
<organism evidence="1 2">
    <name type="scientific">Steinernema glaseri</name>
    <dbReference type="NCBI Taxonomy" id="37863"/>
    <lineage>
        <taxon>Eukaryota</taxon>
        <taxon>Metazoa</taxon>
        <taxon>Ecdysozoa</taxon>
        <taxon>Nematoda</taxon>
        <taxon>Chromadorea</taxon>
        <taxon>Rhabditida</taxon>
        <taxon>Tylenchina</taxon>
        <taxon>Panagrolaimomorpha</taxon>
        <taxon>Strongyloidoidea</taxon>
        <taxon>Steinernematidae</taxon>
        <taxon>Steinernema</taxon>
    </lineage>
</organism>
<evidence type="ECO:0000313" key="1">
    <source>
        <dbReference type="Proteomes" id="UP000095287"/>
    </source>
</evidence>
<reference evidence="2" key="1">
    <citation type="submission" date="2016-11" db="UniProtKB">
        <authorList>
            <consortium name="WormBaseParasite"/>
        </authorList>
    </citation>
    <scope>IDENTIFICATION</scope>
</reference>
<accession>A0A1I7YZS8</accession>
<proteinExistence type="predicted"/>
<keyword evidence="1" id="KW-1185">Reference proteome</keyword>
<dbReference type="Proteomes" id="UP000095287">
    <property type="component" value="Unplaced"/>
</dbReference>
<protein>
    <submittedName>
        <fullName evidence="2">Uncharacterized protein</fullName>
    </submittedName>
</protein>
<dbReference type="WBParaSite" id="L893_g21370.t1">
    <property type="protein sequence ID" value="L893_g21370.t1"/>
    <property type="gene ID" value="L893_g21370"/>
</dbReference>
<sequence length="69" mass="7833">MVCKHYSVRIFSYGTVNGYWYSWLTCGKNRRASTGVTMLNWRVPTSPPARWSTTPDTLAFSVEVSSLPN</sequence>